<accession>A0A9W6NVM0</accession>
<dbReference type="InterPro" id="IPR007630">
    <property type="entry name" value="RNA_pol_sigma70_r4"/>
</dbReference>
<dbReference type="PANTHER" id="PTHR43133">
    <property type="entry name" value="RNA POLYMERASE ECF-TYPE SIGMA FACTO"/>
    <property type="match status" value="1"/>
</dbReference>
<feature type="domain" description="RNA polymerase sigma-70 region 2" evidence="8">
    <location>
        <begin position="58"/>
        <end position="124"/>
    </location>
</feature>
<dbReference type="Pfam" id="PF04542">
    <property type="entry name" value="Sigma70_r2"/>
    <property type="match status" value="1"/>
</dbReference>
<evidence type="ECO:0000256" key="6">
    <source>
        <dbReference type="RuleBase" id="RU000716"/>
    </source>
</evidence>
<evidence type="ECO:0000256" key="7">
    <source>
        <dbReference type="SAM" id="MobiDB-lite"/>
    </source>
</evidence>
<dbReference type="GO" id="GO:0006352">
    <property type="term" value="P:DNA-templated transcription initiation"/>
    <property type="evidence" value="ECO:0007669"/>
    <property type="project" value="InterPro"/>
</dbReference>
<dbReference type="GO" id="GO:0003677">
    <property type="term" value="F:DNA binding"/>
    <property type="evidence" value="ECO:0007669"/>
    <property type="project" value="UniProtKB-KW"/>
</dbReference>
<dbReference type="Pfam" id="PF04545">
    <property type="entry name" value="Sigma70_r4"/>
    <property type="match status" value="1"/>
</dbReference>
<sequence length="218" mass="23584">MTEILPPGPPREPGSAADPGRLPSPVTGSTGSAAAEGPDGEIALRLRAGDPEALRLAYDRHARVVHTVALRVLQSHHDAEDVTQQVFVRAWRGRGSFDPERGGLAPWLLGITRRQIADRLALRERERAAAEGAARAGPPPPVGPRPEQVLDVVVVADELDRLPETQRRVVRLAFYDDLTQQQISSVTGLPLGTVKSHLRRGVDRMRRRWEAGGAAPGA</sequence>
<dbReference type="EMBL" id="BSFQ01000009">
    <property type="protein sequence ID" value="GLL11455.1"/>
    <property type="molecule type" value="Genomic_DNA"/>
</dbReference>
<feature type="compositionally biased region" description="Pro residues" evidence="7">
    <location>
        <begin position="1"/>
        <end position="12"/>
    </location>
</feature>
<dbReference type="PANTHER" id="PTHR43133:SF62">
    <property type="entry name" value="RNA POLYMERASE SIGMA FACTOR SIGZ"/>
    <property type="match status" value="1"/>
</dbReference>
<proteinExistence type="inferred from homology"/>
<evidence type="ECO:0000313" key="10">
    <source>
        <dbReference type="EMBL" id="GLL11455.1"/>
    </source>
</evidence>
<feature type="domain" description="RNA polymerase sigma-70 region 4" evidence="9">
    <location>
        <begin position="159"/>
        <end position="206"/>
    </location>
</feature>
<dbReference type="InterPro" id="IPR039425">
    <property type="entry name" value="RNA_pol_sigma-70-like"/>
</dbReference>
<dbReference type="NCBIfam" id="TIGR02937">
    <property type="entry name" value="sigma70-ECF"/>
    <property type="match status" value="1"/>
</dbReference>
<gene>
    <name evidence="10" type="ORF">GCM10017577_25960</name>
</gene>
<dbReference type="InterPro" id="IPR014284">
    <property type="entry name" value="RNA_pol_sigma-70_dom"/>
</dbReference>
<dbReference type="InterPro" id="IPR007627">
    <property type="entry name" value="RNA_pol_sigma70_r2"/>
</dbReference>
<organism evidence="10 11">
    <name type="scientific">Pseudonocardia halophobica</name>
    <dbReference type="NCBI Taxonomy" id="29401"/>
    <lineage>
        <taxon>Bacteria</taxon>
        <taxon>Bacillati</taxon>
        <taxon>Actinomycetota</taxon>
        <taxon>Actinomycetes</taxon>
        <taxon>Pseudonocardiales</taxon>
        <taxon>Pseudonocardiaceae</taxon>
        <taxon>Pseudonocardia</taxon>
    </lineage>
</organism>
<reference evidence="10" key="1">
    <citation type="journal article" date="2014" name="Int. J. Syst. Evol. Microbiol.">
        <title>Complete genome sequence of Corynebacterium casei LMG S-19264T (=DSM 44701T), isolated from a smear-ripened cheese.</title>
        <authorList>
            <consortium name="US DOE Joint Genome Institute (JGI-PGF)"/>
            <person name="Walter F."/>
            <person name="Albersmeier A."/>
            <person name="Kalinowski J."/>
            <person name="Ruckert C."/>
        </authorList>
    </citation>
    <scope>NUCLEOTIDE SEQUENCE</scope>
    <source>
        <strain evidence="10">VKM Ac-1069</strain>
    </source>
</reference>
<evidence type="ECO:0000256" key="3">
    <source>
        <dbReference type="ARBA" id="ARBA00023082"/>
    </source>
</evidence>
<comment type="caution">
    <text evidence="10">The sequence shown here is derived from an EMBL/GenBank/DDBJ whole genome shotgun (WGS) entry which is preliminary data.</text>
</comment>
<dbReference type="PROSITE" id="PS01063">
    <property type="entry name" value="SIGMA70_ECF"/>
    <property type="match status" value="1"/>
</dbReference>
<evidence type="ECO:0000259" key="9">
    <source>
        <dbReference type="Pfam" id="PF04545"/>
    </source>
</evidence>
<name>A0A9W6NVM0_9PSEU</name>
<dbReference type="CDD" id="cd06171">
    <property type="entry name" value="Sigma70_r4"/>
    <property type="match status" value="1"/>
</dbReference>
<dbReference type="Gene3D" id="1.10.1740.10">
    <property type="match status" value="1"/>
</dbReference>
<evidence type="ECO:0000256" key="4">
    <source>
        <dbReference type="ARBA" id="ARBA00023125"/>
    </source>
</evidence>
<dbReference type="RefSeq" id="WP_081924495.1">
    <property type="nucleotide sequence ID" value="NZ_BAAAUZ010000045.1"/>
</dbReference>
<dbReference type="InterPro" id="IPR036388">
    <property type="entry name" value="WH-like_DNA-bd_sf"/>
</dbReference>
<evidence type="ECO:0000256" key="2">
    <source>
        <dbReference type="ARBA" id="ARBA00023015"/>
    </source>
</evidence>
<keyword evidence="2 6" id="KW-0805">Transcription regulation</keyword>
<evidence type="ECO:0000256" key="1">
    <source>
        <dbReference type="ARBA" id="ARBA00010641"/>
    </source>
</evidence>
<keyword evidence="11" id="KW-1185">Reference proteome</keyword>
<evidence type="ECO:0000256" key="5">
    <source>
        <dbReference type="ARBA" id="ARBA00023163"/>
    </source>
</evidence>
<dbReference type="Proteomes" id="UP001143463">
    <property type="component" value="Unassembled WGS sequence"/>
</dbReference>
<dbReference type="InterPro" id="IPR013325">
    <property type="entry name" value="RNA_pol_sigma_r2"/>
</dbReference>
<dbReference type="InterPro" id="IPR013324">
    <property type="entry name" value="RNA_pol_sigma_r3/r4-like"/>
</dbReference>
<dbReference type="SUPFAM" id="SSF88659">
    <property type="entry name" value="Sigma3 and sigma4 domains of RNA polymerase sigma factors"/>
    <property type="match status" value="1"/>
</dbReference>
<protein>
    <recommendedName>
        <fullName evidence="6">RNA polymerase sigma factor</fullName>
    </recommendedName>
</protein>
<reference evidence="10" key="2">
    <citation type="submission" date="2023-01" db="EMBL/GenBank/DDBJ databases">
        <authorList>
            <person name="Sun Q."/>
            <person name="Evtushenko L."/>
        </authorList>
    </citation>
    <scope>NUCLEOTIDE SEQUENCE</scope>
    <source>
        <strain evidence="10">VKM Ac-1069</strain>
    </source>
</reference>
<dbReference type="Gene3D" id="1.10.10.10">
    <property type="entry name" value="Winged helix-like DNA-binding domain superfamily/Winged helix DNA-binding domain"/>
    <property type="match status" value="1"/>
</dbReference>
<evidence type="ECO:0000313" key="11">
    <source>
        <dbReference type="Proteomes" id="UP001143463"/>
    </source>
</evidence>
<comment type="similarity">
    <text evidence="1 6">Belongs to the sigma-70 factor family. ECF subfamily.</text>
</comment>
<keyword evidence="4 6" id="KW-0238">DNA-binding</keyword>
<dbReference type="SUPFAM" id="SSF88946">
    <property type="entry name" value="Sigma2 domain of RNA polymerase sigma factors"/>
    <property type="match status" value="1"/>
</dbReference>
<keyword evidence="5 6" id="KW-0804">Transcription</keyword>
<dbReference type="GO" id="GO:0016987">
    <property type="term" value="F:sigma factor activity"/>
    <property type="evidence" value="ECO:0007669"/>
    <property type="project" value="UniProtKB-KW"/>
</dbReference>
<evidence type="ECO:0000259" key="8">
    <source>
        <dbReference type="Pfam" id="PF04542"/>
    </source>
</evidence>
<dbReference type="AlphaFoldDB" id="A0A9W6NVM0"/>
<feature type="region of interest" description="Disordered" evidence="7">
    <location>
        <begin position="1"/>
        <end position="39"/>
    </location>
</feature>
<dbReference type="InterPro" id="IPR000838">
    <property type="entry name" value="RNA_pol_sigma70_ECF_CS"/>
</dbReference>
<keyword evidence="3 6" id="KW-0731">Sigma factor</keyword>